<proteinExistence type="predicted"/>
<sequence>MTLKLQCSSRLAASQVKPSYLLRTHPTCLHTHGLARLHATSFVFFCRLEGLDHNLVVHDHVLVTILSLFIEIVGLGLRLIALSHSFMPGGSRSKSSVCIVTLRLSRRVP</sequence>
<dbReference type="AlphaFoldDB" id="A0A6T6CRB8"/>
<dbReference type="EMBL" id="HBGH01018082">
    <property type="protein sequence ID" value="CAD9237966.1"/>
    <property type="molecule type" value="Transcribed_RNA"/>
</dbReference>
<name>A0A6T6CRB8_9RHOD</name>
<dbReference type="EMBL" id="HBGH01018080">
    <property type="protein sequence ID" value="CAD9237965.1"/>
    <property type="molecule type" value="Transcribed_RNA"/>
</dbReference>
<organism evidence="3">
    <name type="scientific">Compsopogon caeruleus</name>
    <dbReference type="NCBI Taxonomy" id="31354"/>
    <lineage>
        <taxon>Eukaryota</taxon>
        <taxon>Rhodophyta</taxon>
        <taxon>Compsopogonophyceae</taxon>
        <taxon>Compsopogonales</taxon>
        <taxon>Compsopogonaceae</taxon>
        <taxon>Compsopogon</taxon>
    </lineage>
</organism>
<gene>
    <name evidence="2" type="ORF">CCAE0312_LOCUS10066</name>
    <name evidence="3" type="ORF">CCAE0312_LOCUS10067</name>
</gene>
<keyword evidence="1" id="KW-0472">Membrane</keyword>
<protein>
    <submittedName>
        <fullName evidence="3">Uncharacterized protein</fullName>
    </submittedName>
</protein>
<keyword evidence="1" id="KW-0812">Transmembrane</keyword>
<keyword evidence="1" id="KW-1133">Transmembrane helix</keyword>
<reference evidence="3" key="1">
    <citation type="submission" date="2021-01" db="EMBL/GenBank/DDBJ databases">
        <authorList>
            <person name="Corre E."/>
            <person name="Pelletier E."/>
            <person name="Niang G."/>
            <person name="Scheremetjew M."/>
            <person name="Finn R."/>
            <person name="Kale V."/>
            <person name="Holt S."/>
            <person name="Cochrane G."/>
            <person name="Meng A."/>
            <person name="Brown T."/>
            <person name="Cohen L."/>
        </authorList>
    </citation>
    <scope>NUCLEOTIDE SEQUENCE</scope>
    <source>
        <strain evidence="3">SAG 36.94</strain>
    </source>
</reference>
<evidence type="ECO:0000313" key="2">
    <source>
        <dbReference type="EMBL" id="CAD9237965.1"/>
    </source>
</evidence>
<feature type="transmembrane region" description="Helical" evidence="1">
    <location>
        <begin position="61"/>
        <end position="82"/>
    </location>
</feature>
<accession>A0A6T6CRB8</accession>
<evidence type="ECO:0000313" key="3">
    <source>
        <dbReference type="EMBL" id="CAD9237966.1"/>
    </source>
</evidence>
<evidence type="ECO:0000256" key="1">
    <source>
        <dbReference type="SAM" id="Phobius"/>
    </source>
</evidence>